<evidence type="ECO:0000313" key="2">
    <source>
        <dbReference type="Proteomes" id="UP000517712"/>
    </source>
</evidence>
<dbReference type="Proteomes" id="UP000517712">
    <property type="component" value="Unassembled WGS sequence"/>
</dbReference>
<protein>
    <submittedName>
        <fullName evidence="1">Uncharacterized protein</fullName>
    </submittedName>
</protein>
<evidence type="ECO:0000313" key="1">
    <source>
        <dbReference type="EMBL" id="MBB5742438.1"/>
    </source>
</evidence>
<reference evidence="1 2" key="1">
    <citation type="submission" date="2020-08" db="EMBL/GenBank/DDBJ databases">
        <title>Sequencing the genomes of 1000 actinobacteria strains.</title>
        <authorList>
            <person name="Klenk H.-P."/>
        </authorList>
    </citation>
    <scope>NUCLEOTIDE SEQUENCE [LARGE SCALE GENOMIC DNA]</scope>
    <source>
        <strain evidence="1 2">DSM 24823</strain>
    </source>
</reference>
<gene>
    <name evidence="1" type="ORF">HD600_000935</name>
</gene>
<keyword evidence="2" id="KW-1185">Reference proteome</keyword>
<dbReference type="EMBL" id="JACHMU010000001">
    <property type="protein sequence ID" value="MBB5742438.1"/>
    <property type="molecule type" value="Genomic_DNA"/>
</dbReference>
<dbReference type="RefSeq" id="WP_184281866.1">
    <property type="nucleotide sequence ID" value="NZ_BAAAPG010000001.1"/>
</dbReference>
<name>A0A7W9FCF8_9MICO</name>
<sequence>MVTLLLDQTRLEVVLSPVERAATFQRENLRIARETITKVQLTDDAWTWLRGVPGPGTHIPGILAAGTWKGAATTDFVLIRRRRPSVVIDLEGDEQYQRLIFTTRHGLALTQALRLDVSEEAVDVVEIAGTAPIPVVKGRQRPVIRPRPV</sequence>
<organism evidence="1 2">
    <name type="scientific">Microbacterium ginsengiterrae</name>
    <dbReference type="NCBI Taxonomy" id="546115"/>
    <lineage>
        <taxon>Bacteria</taxon>
        <taxon>Bacillati</taxon>
        <taxon>Actinomycetota</taxon>
        <taxon>Actinomycetes</taxon>
        <taxon>Micrococcales</taxon>
        <taxon>Microbacteriaceae</taxon>
        <taxon>Microbacterium</taxon>
    </lineage>
</organism>
<comment type="caution">
    <text evidence="1">The sequence shown here is derived from an EMBL/GenBank/DDBJ whole genome shotgun (WGS) entry which is preliminary data.</text>
</comment>
<proteinExistence type="predicted"/>
<accession>A0A7W9FCF8</accession>
<dbReference type="AlphaFoldDB" id="A0A7W9FCF8"/>